<gene>
    <name evidence="2" type="ORF">LTR05_002371</name>
</gene>
<feature type="region of interest" description="Disordered" evidence="1">
    <location>
        <begin position="62"/>
        <end position="107"/>
    </location>
</feature>
<evidence type="ECO:0000313" key="3">
    <source>
        <dbReference type="Proteomes" id="UP001309876"/>
    </source>
</evidence>
<evidence type="ECO:0000313" key="2">
    <source>
        <dbReference type="EMBL" id="KAK5088154.1"/>
    </source>
</evidence>
<name>A0AAN7YIV2_9EURO</name>
<feature type="compositionally biased region" description="Basic and acidic residues" evidence="1">
    <location>
        <begin position="83"/>
        <end position="92"/>
    </location>
</feature>
<feature type="compositionally biased region" description="Polar residues" evidence="1">
    <location>
        <begin position="71"/>
        <end position="80"/>
    </location>
</feature>
<evidence type="ECO:0000256" key="1">
    <source>
        <dbReference type="SAM" id="MobiDB-lite"/>
    </source>
</evidence>
<accession>A0AAN7YIV2</accession>
<proteinExistence type="predicted"/>
<reference evidence="2 3" key="1">
    <citation type="submission" date="2023-08" db="EMBL/GenBank/DDBJ databases">
        <title>Black Yeasts Isolated from many extreme environments.</title>
        <authorList>
            <person name="Coleine C."/>
            <person name="Stajich J.E."/>
            <person name="Selbmann L."/>
        </authorList>
    </citation>
    <scope>NUCLEOTIDE SEQUENCE [LARGE SCALE GENOMIC DNA]</scope>
    <source>
        <strain evidence="2 3">CCFEE 5910</strain>
    </source>
</reference>
<dbReference type="AlphaFoldDB" id="A0AAN7YIV2"/>
<dbReference type="Proteomes" id="UP001309876">
    <property type="component" value="Unassembled WGS sequence"/>
</dbReference>
<comment type="caution">
    <text evidence="2">The sequence shown here is derived from an EMBL/GenBank/DDBJ whole genome shotgun (WGS) entry which is preliminary data.</text>
</comment>
<sequence length="287" mass="32610">MHHVRAFGSIRRRLAYPRLQKHTFELYSQHTGFSSIFSRYAHFGGVRKVGDVDISVKNTKKSFNPRRRSNSLRQNLQLNPRNEAVHEPKAAESARTQNVGRLPEEKSDVRGSHPVLIVDVANIVGVIQTDKWFSHVVAGRDLHRDLQKALKQDQARTTAQQDESEIVPELEVVLVFEKQFRTGVKEGIATNDKVWLRAVHATNTSRLVPNAGDDTIVSQAEWAREVGQEVTIVTNDKQLGKRLRSFGCRILSSDEFAQLMSKKSLSNIDYKEPFLERLQKMLAECAD</sequence>
<keyword evidence="3" id="KW-1185">Reference proteome</keyword>
<dbReference type="EMBL" id="JAVRRJ010000002">
    <property type="protein sequence ID" value="KAK5088154.1"/>
    <property type="molecule type" value="Genomic_DNA"/>
</dbReference>
<protein>
    <submittedName>
        <fullName evidence="2">Uncharacterized protein</fullName>
    </submittedName>
</protein>
<organism evidence="2 3">
    <name type="scientific">Lithohypha guttulata</name>
    <dbReference type="NCBI Taxonomy" id="1690604"/>
    <lineage>
        <taxon>Eukaryota</taxon>
        <taxon>Fungi</taxon>
        <taxon>Dikarya</taxon>
        <taxon>Ascomycota</taxon>
        <taxon>Pezizomycotina</taxon>
        <taxon>Eurotiomycetes</taxon>
        <taxon>Chaetothyriomycetidae</taxon>
        <taxon>Chaetothyriales</taxon>
        <taxon>Trichomeriaceae</taxon>
        <taxon>Lithohypha</taxon>
    </lineage>
</organism>